<sequence length="115" mass="11451">MWVSGRRAMLIRTGTTDGPAADTSSRTTTLPHPDLEVPTKIALAALFAGALAAFLPALADAPAAPATPFLAPAASGAWVGGYEQDVTGGVAHGAPRIQNGVAYLDGGVSGGVELI</sequence>
<dbReference type="RefSeq" id="WP_205257505.1">
    <property type="nucleotide sequence ID" value="NZ_BAAAPV010000003.1"/>
</dbReference>
<protein>
    <submittedName>
        <fullName evidence="2">Uncharacterized protein</fullName>
    </submittedName>
</protein>
<dbReference type="EMBL" id="JAERWL010000010">
    <property type="protein sequence ID" value="MBM9477392.1"/>
    <property type="molecule type" value="Genomic_DNA"/>
</dbReference>
<evidence type="ECO:0000256" key="1">
    <source>
        <dbReference type="SAM" id="MobiDB-lite"/>
    </source>
</evidence>
<dbReference type="AlphaFoldDB" id="A0A939C6P7"/>
<accession>A0A939C6P7</accession>
<organism evidence="2 3">
    <name type="scientific">Nakamurella flavida</name>
    <dbReference type="NCBI Taxonomy" id="363630"/>
    <lineage>
        <taxon>Bacteria</taxon>
        <taxon>Bacillati</taxon>
        <taxon>Actinomycetota</taxon>
        <taxon>Actinomycetes</taxon>
        <taxon>Nakamurellales</taxon>
        <taxon>Nakamurellaceae</taxon>
        <taxon>Nakamurella</taxon>
    </lineage>
</organism>
<gene>
    <name evidence="2" type="ORF">JL107_13140</name>
</gene>
<reference evidence="2" key="1">
    <citation type="submission" date="2021-01" db="EMBL/GenBank/DDBJ databases">
        <title>KCTC 19127 draft genome.</title>
        <authorList>
            <person name="An D."/>
        </authorList>
    </citation>
    <scope>NUCLEOTIDE SEQUENCE</scope>
    <source>
        <strain evidence="2">KCTC 19127</strain>
    </source>
</reference>
<proteinExistence type="predicted"/>
<keyword evidence="3" id="KW-1185">Reference proteome</keyword>
<name>A0A939C6P7_9ACTN</name>
<evidence type="ECO:0000313" key="2">
    <source>
        <dbReference type="EMBL" id="MBM9477392.1"/>
    </source>
</evidence>
<feature type="region of interest" description="Disordered" evidence="1">
    <location>
        <begin position="13"/>
        <end position="33"/>
    </location>
</feature>
<dbReference type="Proteomes" id="UP000663801">
    <property type="component" value="Unassembled WGS sequence"/>
</dbReference>
<evidence type="ECO:0000313" key="3">
    <source>
        <dbReference type="Proteomes" id="UP000663801"/>
    </source>
</evidence>
<comment type="caution">
    <text evidence="2">The sequence shown here is derived from an EMBL/GenBank/DDBJ whole genome shotgun (WGS) entry which is preliminary data.</text>
</comment>